<reference evidence="8" key="1">
    <citation type="submission" date="2018-06" db="EMBL/GenBank/DDBJ databases">
        <authorList>
            <person name="Zhirakovskaya E."/>
        </authorList>
    </citation>
    <scope>NUCLEOTIDE SEQUENCE</scope>
</reference>
<dbReference type="Gene3D" id="1.10.287.110">
    <property type="entry name" value="DnaJ domain"/>
    <property type="match status" value="1"/>
</dbReference>
<accession>A0A3B0Z7F3</accession>
<dbReference type="InterPro" id="IPR023749">
    <property type="entry name" value="DjlA"/>
</dbReference>
<proteinExistence type="inferred from homology"/>
<evidence type="ECO:0000256" key="5">
    <source>
        <dbReference type="ARBA" id="ARBA00023136"/>
    </source>
</evidence>
<sequence length="260" mass="28784">MCSMAKVIGAIIGYIWGGFWGLVLGIVIGHVVGRIVVKALRGGLLKHQAKVQHAFFEATFSVMGHLAKADGRVTEQEIQIARRVMQNMKLGEAATQQAMALFAQGKSADFDLEGVLLDLRRVGGLRHRPLMQMFIEIQVSAGYADGDLAPSERTVLLTLCEGLGFTAADLERIESMVRAEIHGHKEGAGLSLDDAYAILSIKKTATDSDVKRAYRRLMSQHHPDKLEAKGLPKEMMKIAEEKTHEIRMAYEKIRDERGFK</sequence>
<feature type="domain" description="J" evidence="7">
    <location>
        <begin position="194"/>
        <end position="260"/>
    </location>
</feature>
<dbReference type="GO" id="GO:0051087">
    <property type="term" value="F:protein-folding chaperone binding"/>
    <property type="evidence" value="ECO:0007669"/>
    <property type="project" value="InterPro"/>
</dbReference>
<protein>
    <submittedName>
        <fullName evidence="8">DnaJ-like protein DjlA</fullName>
    </submittedName>
</protein>
<dbReference type="InterPro" id="IPR029024">
    <property type="entry name" value="TerB-like"/>
</dbReference>
<evidence type="ECO:0000259" key="7">
    <source>
        <dbReference type="PROSITE" id="PS50076"/>
    </source>
</evidence>
<name>A0A3B0Z7F3_9ZZZZ</name>
<evidence type="ECO:0000256" key="3">
    <source>
        <dbReference type="ARBA" id="ARBA00022692"/>
    </source>
</evidence>
<evidence type="ECO:0000256" key="2">
    <source>
        <dbReference type="ARBA" id="ARBA00022519"/>
    </source>
</evidence>
<dbReference type="CDD" id="cd07316">
    <property type="entry name" value="terB_like_DjlA"/>
    <property type="match status" value="1"/>
</dbReference>
<keyword evidence="5 6" id="KW-0472">Membrane</keyword>
<evidence type="ECO:0000256" key="4">
    <source>
        <dbReference type="ARBA" id="ARBA00022989"/>
    </source>
</evidence>
<keyword evidence="3 6" id="KW-0812">Transmembrane</keyword>
<dbReference type="HAMAP" id="MF_01153">
    <property type="entry name" value="DjlA"/>
    <property type="match status" value="1"/>
</dbReference>
<dbReference type="AlphaFoldDB" id="A0A3B0Z7F3"/>
<evidence type="ECO:0000256" key="1">
    <source>
        <dbReference type="ARBA" id="ARBA00022475"/>
    </source>
</evidence>
<organism evidence="8">
    <name type="scientific">hydrothermal vent metagenome</name>
    <dbReference type="NCBI Taxonomy" id="652676"/>
    <lineage>
        <taxon>unclassified sequences</taxon>
        <taxon>metagenomes</taxon>
        <taxon>ecological metagenomes</taxon>
    </lineage>
</organism>
<dbReference type="InterPro" id="IPR007791">
    <property type="entry name" value="DjlA_N"/>
</dbReference>
<dbReference type="Pfam" id="PF05099">
    <property type="entry name" value="TerB"/>
    <property type="match status" value="1"/>
</dbReference>
<dbReference type="EMBL" id="UOFO01000055">
    <property type="protein sequence ID" value="VAW84920.1"/>
    <property type="molecule type" value="Genomic_DNA"/>
</dbReference>
<dbReference type="CDD" id="cd06257">
    <property type="entry name" value="DnaJ"/>
    <property type="match status" value="1"/>
</dbReference>
<dbReference type="PROSITE" id="PS50076">
    <property type="entry name" value="DNAJ_2"/>
    <property type="match status" value="1"/>
</dbReference>
<keyword evidence="2" id="KW-0997">Cell inner membrane</keyword>
<dbReference type="SUPFAM" id="SSF46565">
    <property type="entry name" value="Chaperone J-domain"/>
    <property type="match status" value="1"/>
</dbReference>
<dbReference type="InterPro" id="IPR036869">
    <property type="entry name" value="J_dom_sf"/>
</dbReference>
<dbReference type="InterPro" id="IPR001623">
    <property type="entry name" value="DnaJ_domain"/>
</dbReference>
<dbReference type="PRINTS" id="PR00625">
    <property type="entry name" value="JDOMAIN"/>
</dbReference>
<dbReference type="InterPro" id="IPR050817">
    <property type="entry name" value="DjlA_DnaK_co-chaperone"/>
</dbReference>
<feature type="transmembrane region" description="Helical" evidence="6">
    <location>
        <begin position="7"/>
        <end position="32"/>
    </location>
</feature>
<dbReference type="SUPFAM" id="SSF158682">
    <property type="entry name" value="TerB-like"/>
    <property type="match status" value="1"/>
</dbReference>
<keyword evidence="4 6" id="KW-1133">Transmembrane helix</keyword>
<dbReference type="PANTHER" id="PTHR24074">
    <property type="entry name" value="CO-CHAPERONE PROTEIN DJLA"/>
    <property type="match status" value="1"/>
</dbReference>
<dbReference type="Pfam" id="PF00226">
    <property type="entry name" value="DnaJ"/>
    <property type="match status" value="1"/>
</dbReference>
<evidence type="ECO:0000256" key="6">
    <source>
        <dbReference type="SAM" id="Phobius"/>
    </source>
</evidence>
<keyword evidence="1" id="KW-1003">Cell membrane</keyword>
<dbReference type="SMART" id="SM00271">
    <property type="entry name" value="DnaJ"/>
    <property type="match status" value="1"/>
</dbReference>
<gene>
    <name evidence="8" type="ORF">MNBD_GAMMA16-1580</name>
</gene>
<evidence type="ECO:0000313" key="8">
    <source>
        <dbReference type="EMBL" id="VAW84920.1"/>
    </source>
</evidence>
<dbReference type="NCBIfam" id="NF006948">
    <property type="entry name" value="PRK09430.1"/>
    <property type="match status" value="1"/>
</dbReference>
<dbReference type="Gene3D" id="1.10.3680.10">
    <property type="entry name" value="TerB-like"/>
    <property type="match status" value="1"/>
</dbReference>